<dbReference type="EC" id="2.7.7.7" evidence="1"/>
<dbReference type="InterPro" id="IPR002298">
    <property type="entry name" value="DNA_polymerase_A"/>
</dbReference>
<dbReference type="Proteomes" id="UP001569904">
    <property type="component" value="Unassembled WGS sequence"/>
</dbReference>
<feature type="compositionally biased region" description="Pro residues" evidence="4">
    <location>
        <begin position="105"/>
        <end position="116"/>
    </location>
</feature>
<evidence type="ECO:0000256" key="3">
    <source>
        <dbReference type="ARBA" id="ARBA00049244"/>
    </source>
</evidence>
<dbReference type="Gene3D" id="3.30.70.370">
    <property type="match status" value="1"/>
</dbReference>
<protein>
    <recommendedName>
        <fullName evidence="1">DNA-directed DNA polymerase</fullName>
        <ecNumber evidence="1">2.7.7.7</ecNumber>
    </recommendedName>
</protein>
<organism evidence="6 7">
    <name type="scientific">Actinomadura chokoriensis</name>
    <dbReference type="NCBI Taxonomy" id="454156"/>
    <lineage>
        <taxon>Bacteria</taxon>
        <taxon>Bacillati</taxon>
        <taxon>Actinomycetota</taxon>
        <taxon>Actinomycetes</taxon>
        <taxon>Streptosporangiales</taxon>
        <taxon>Thermomonosporaceae</taxon>
        <taxon>Actinomadura</taxon>
    </lineage>
</organism>
<gene>
    <name evidence="6" type="ORF">SM436_04060</name>
</gene>
<feature type="region of interest" description="Disordered" evidence="4">
    <location>
        <begin position="102"/>
        <end position="133"/>
    </location>
</feature>
<sequence length="597" mass="62654">MRIAVGVGRGDGGTLRTLAEDGTPAAPARIVPDLVAAIADQERAGAPRWVWPSTARLYPRLLDAGVRVARCHDLELVESLLLGHAGRYGEPRSVAAAWARMRGEPVPPDRPPPGAPPGQASLFDDDTGPAEPADDIGQIVAVHAAQQRAIAGLDGFPLLAAAESAGALVAAEMRHDGLPWSAAEHDALLTELLGPRPSGGLRPRRLQDLADRISAAFAPSSSPHPPPMEGASTLRPRAHVNPDSPAQILKAFASAGLPIPSTRAHVLKRLDHPAVPLLLEYKELSRLHTAHGWAWLDTWVSGGRFRPEYVVGGVVSGRWATSGGGALQIPRVLRRAVVADPGWSLVVADAAQLEPRVLAALAGDRAFTEAAAHGDLYAALADAFHDDAGGGLSARDKAKLALLSAMYGGGTGEAVQLLAVLKRRFPDAFEYVEAAARAGERGLLVRSRLGRTCPPPSAGWRELTAAGDDSGQGTAAQALRSRGRFTRNFVVQATAADWALALLGSLRRRLTALGAPSSSPHPPPISRRAPLGAPSSSPRLVFFQHDEVIVHTPAGLAADVTAAVHASADEACRLLFGDTPVVFPMEIAVVDRYADAK</sequence>
<evidence type="ECO:0000259" key="5">
    <source>
        <dbReference type="SMART" id="SM00482"/>
    </source>
</evidence>
<accession>A0ABV4QQQ7</accession>
<dbReference type="RefSeq" id="WP_371939156.1">
    <property type="nucleotide sequence ID" value="NZ_JAXCEH010000002.1"/>
</dbReference>
<dbReference type="SUPFAM" id="SSF56672">
    <property type="entry name" value="DNA/RNA polymerases"/>
    <property type="match status" value="1"/>
</dbReference>
<evidence type="ECO:0000256" key="4">
    <source>
        <dbReference type="SAM" id="MobiDB-lite"/>
    </source>
</evidence>
<comment type="caution">
    <text evidence="6">The sequence shown here is derived from an EMBL/GenBank/DDBJ whole genome shotgun (WGS) entry which is preliminary data.</text>
</comment>
<dbReference type="Gene3D" id="1.10.150.20">
    <property type="entry name" value="5' to 3' exonuclease, C-terminal subdomain"/>
    <property type="match status" value="1"/>
</dbReference>
<evidence type="ECO:0000256" key="1">
    <source>
        <dbReference type="ARBA" id="ARBA00012417"/>
    </source>
</evidence>
<keyword evidence="7" id="KW-1185">Reference proteome</keyword>
<dbReference type="PANTHER" id="PTHR10133">
    <property type="entry name" value="DNA POLYMERASE I"/>
    <property type="match status" value="1"/>
</dbReference>
<feature type="domain" description="DNA-directed DNA polymerase family A palm" evidence="5">
    <location>
        <begin position="330"/>
        <end position="556"/>
    </location>
</feature>
<comment type="catalytic activity">
    <reaction evidence="3">
        <text>DNA(n) + a 2'-deoxyribonucleoside 5'-triphosphate = DNA(n+1) + diphosphate</text>
        <dbReference type="Rhea" id="RHEA:22508"/>
        <dbReference type="Rhea" id="RHEA-COMP:17339"/>
        <dbReference type="Rhea" id="RHEA-COMP:17340"/>
        <dbReference type="ChEBI" id="CHEBI:33019"/>
        <dbReference type="ChEBI" id="CHEBI:61560"/>
        <dbReference type="ChEBI" id="CHEBI:173112"/>
        <dbReference type="EC" id="2.7.7.7"/>
    </reaction>
</comment>
<dbReference type="GO" id="GO:0004527">
    <property type="term" value="F:exonuclease activity"/>
    <property type="evidence" value="ECO:0007669"/>
    <property type="project" value="UniProtKB-KW"/>
</dbReference>
<feature type="compositionally biased region" description="Acidic residues" evidence="4">
    <location>
        <begin position="123"/>
        <end position="133"/>
    </location>
</feature>
<dbReference type="NCBIfam" id="NF011538">
    <property type="entry name" value="PRK14975.1-1"/>
    <property type="match status" value="1"/>
</dbReference>
<keyword evidence="6" id="KW-0378">Hydrolase</keyword>
<keyword evidence="6" id="KW-0540">Nuclease</keyword>
<dbReference type="SMART" id="SM00482">
    <property type="entry name" value="POLAc"/>
    <property type="match status" value="1"/>
</dbReference>
<reference evidence="6 7" key="1">
    <citation type="submission" date="2023-11" db="EMBL/GenBank/DDBJ databases">
        <title>Actinomadura monticuli sp. nov., isolated from volcanic ash.</title>
        <authorList>
            <person name="Lee S.D."/>
            <person name="Yang H."/>
            <person name="Kim I.S."/>
        </authorList>
    </citation>
    <scope>NUCLEOTIDE SEQUENCE [LARGE SCALE GENOMIC DNA]</scope>
    <source>
        <strain evidence="6 7">DSM 45346</strain>
    </source>
</reference>
<dbReference type="Pfam" id="PF00476">
    <property type="entry name" value="DNA_pol_A"/>
    <property type="match status" value="1"/>
</dbReference>
<feature type="region of interest" description="Disordered" evidence="4">
    <location>
        <begin position="216"/>
        <end position="239"/>
    </location>
</feature>
<name>A0ABV4QQQ7_9ACTN</name>
<keyword evidence="6" id="KW-0269">Exonuclease</keyword>
<keyword evidence="2" id="KW-0235">DNA replication</keyword>
<dbReference type="EMBL" id="JAXCEH010000002">
    <property type="protein sequence ID" value="MFA1552864.1"/>
    <property type="molecule type" value="Genomic_DNA"/>
</dbReference>
<evidence type="ECO:0000256" key="2">
    <source>
        <dbReference type="ARBA" id="ARBA00022705"/>
    </source>
</evidence>
<evidence type="ECO:0000313" key="7">
    <source>
        <dbReference type="Proteomes" id="UP001569904"/>
    </source>
</evidence>
<evidence type="ECO:0000313" key="6">
    <source>
        <dbReference type="EMBL" id="MFA1552864.1"/>
    </source>
</evidence>
<dbReference type="InterPro" id="IPR043502">
    <property type="entry name" value="DNA/RNA_pol_sf"/>
</dbReference>
<proteinExistence type="predicted"/>
<dbReference type="PANTHER" id="PTHR10133:SF27">
    <property type="entry name" value="DNA POLYMERASE NU"/>
    <property type="match status" value="1"/>
</dbReference>
<dbReference type="InterPro" id="IPR001098">
    <property type="entry name" value="DNA-dir_DNA_pol_A_palm_dom"/>
</dbReference>
<dbReference type="CDD" id="cd06444">
    <property type="entry name" value="DNA_pol_A"/>
    <property type="match status" value="1"/>
</dbReference>